<dbReference type="EMBL" id="MT144233">
    <property type="protein sequence ID" value="QJA51035.1"/>
    <property type="molecule type" value="Genomic_DNA"/>
</dbReference>
<protein>
    <submittedName>
        <fullName evidence="1">Putative capsid protein</fullName>
    </submittedName>
</protein>
<organism evidence="1">
    <name type="scientific">viral metagenome</name>
    <dbReference type="NCBI Taxonomy" id="1070528"/>
    <lineage>
        <taxon>unclassified sequences</taxon>
        <taxon>metagenomes</taxon>
        <taxon>organismal metagenomes</taxon>
    </lineage>
</organism>
<evidence type="ECO:0000313" key="1">
    <source>
        <dbReference type="EMBL" id="QJA51035.1"/>
    </source>
</evidence>
<proteinExistence type="predicted"/>
<reference evidence="1" key="1">
    <citation type="submission" date="2020-03" db="EMBL/GenBank/DDBJ databases">
        <title>The deep terrestrial virosphere.</title>
        <authorList>
            <person name="Holmfeldt K."/>
            <person name="Nilsson E."/>
            <person name="Simone D."/>
            <person name="Lopez-Fernandez M."/>
            <person name="Wu X."/>
            <person name="de Brujin I."/>
            <person name="Lundin D."/>
            <person name="Andersson A."/>
            <person name="Bertilsson S."/>
            <person name="Dopson M."/>
        </authorList>
    </citation>
    <scope>NUCLEOTIDE SEQUENCE</scope>
    <source>
        <strain evidence="1">TM448A01961</strain>
    </source>
</reference>
<dbReference type="AlphaFoldDB" id="A0A6H1ZUT7"/>
<name>A0A6H1ZUT7_9ZZZZ</name>
<sequence length="285" mass="30989">MAYNDGSDPTLAELISRYFVPAQYSKDVLMHTQSNLVVANAFTHRYEKDLVKGSVVYIPVMTEGSATEVTPNTEAAVSDASTTGTSITVDKWYYHAVEISPLMKKEQLADYLAAGAQSSAYVILKKIDTTVGALISTLTSGTVYGSDGQTFTDDIFIALVETLDTADVPDEGRFLIGDPSTKADMLKIDKFVRMDYINGAPATNGKFGKIYNADVLITNNLTATTTGNYGCYSHPDAIGVALQMNPKAKYWDLGYKFTQKVITDSAWGMAVIRATFGKAFYTRSS</sequence>
<gene>
    <name evidence="1" type="ORF">TM448A01961_0004</name>
</gene>
<accession>A0A6H1ZUT7</accession>